<feature type="coiled-coil region" evidence="1">
    <location>
        <begin position="15"/>
        <end position="42"/>
    </location>
</feature>
<reference evidence="3" key="1">
    <citation type="submission" date="2025-08" db="UniProtKB">
        <authorList>
            <consortium name="RefSeq"/>
        </authorList>
    </citation>
    <scope>IDENTIFICATION</scope>
</reference>
<sequence length="204" mass="23013">MTTLERRLGLIGERFEELDKAAQALTEKLDRHKQLLGQQDRQDKVWAFLLSQSLSTQESQLLFGYVVDALKCCHTCVLEKVPELASGMPTLASVLRRRGRNRRVELAWQRALTDVGLNEEDVSVLCTFYVVHGHSCEFRRDVATVVPKADVQMLIHRVVLDPSLRASLLRAVQLAEGKRAPQKEIQKPATSIQLLLSKSNPTTE</sequence>
<dbReference type="OrthoDB" id="9882837at2759"/>
<dbReference type="AlphaFoldDB" id="A0A6J2VRP6"/>
<dbReference type="RefSeq" id="XP_030633846.1">
    <property type="nucleotide sequence ID" value="XM_030777986.1"/>
</dbReference>
<dbReference type="Pfam" id="PF15080">
    <property type="entry name" value="DUF4547"/>
    <property type="match status" value="1"/>
</dbReference>
<evidence type="ECO:0000256" key="1">
    <source>
        <dbReference type="SAM" id="Coils"/>
    </source>
</evidence>
<organism evidence="2 3">
    <name type="scientific">Chanos chanos</name>
    <name type="common">Milkfish</name>
    <name type="synonym">Mugil chanos</name>
    <dbReference type="NCBI Taxonomy" id="29144"/>
    <lineage>
        <taxon>Eukaryota</taxon>
        <taxon>Metazoa</taxon>
        <taxon>Chordata</taxon>
        <taxon>Craniata</taxon>
        <taxon>Vertebrata</taxon>
        <taxon>Euteleostomi</taxon>
        <taxon>Actinopterygii</taxon>
        <taxon>Neopterygii</taxon>
        <taxon>Teleostei</taxon>
        <taxon>Ostariophysi</taxon>
        <taxon>Gonorynchiformes</taxon>
        <taxon>Chanidae</taxon>
        <taxon>Chanos</taxon>
    </lineage>
</organism>
<dbReference type="InParanoid" id="A0A6J2VRP6"/>
<dbReference type="PANTHER" id="PTHR35979:SF1">
    <property type="entry name" value="SINGLE-PASS MEMBRANE AND COILED-COIL DOMAIN-CONTAINING PROTEIN 1"/>
    <property type="match status" value="1"/>
</dbReference>
<proteinExistence type="predicted"/>
<dbReference type="Proteomes" id="UP000504632">
    <property type="component" value="Chromosome 6"/>
</dbReference>
<keyword evidence="2" id="KW-1185">Reference proteome</keyword>
<keyword evidence="1" id="KW-0175">Coiled coil</keyword>
<name>A0A6J2VRP6_CHACN</name>
<evidence type="ECO:0000313" key="2">
    <source>
        <dbReference type="Proteomes" id="UP000504632"/>
    </source>
</evidence>
<evidence type="ECO:0000313" key="3">
    <source>
        <dbReference type="RefSeq" id="XP_030633846.1"/>
    </source>
</evidence>
<accession>A0A6J2VRP6</accession>
<protein>
    <submittedName>
        <fullName evidence="3">Single-pass membrane and coiled-coil domain-containing protein 1-like</fullName>
    </submittedName>
</protein>
<gene>
    <name evidence="3" type="primary">LOC115815016</name>
</gene>
<dbReference type="InterPro" id="IPR027875">
    <property type="entry name" value="DUF4547"/>
</dbReference>
<dbReference type="PANTHER" id="PTHR35979">
    <property type="entry name" value="SINGLE-PASS MEMBRANE AND COILED-COIL DOMAIN-CONTAINING PROTEIN 1"/>
    <property type="match status" value="1"/>
</dbReference>
<dbReference type="GeneID" id="115815016"/>